<proteinExistence type="predicted"/>
<name>A0ABR2X475_9FUNG</name>
<keyword evidence="3" id="KW-0808">Transferase</keyword>
<feature type="compositionally biased region" description="Polar residues" evidence="6">
    <location>
        <begin position="239"/>
        <end position="252"/>
    </location>
</feature>
<dbReference type="Pfam" id="PF16558">
    <property type="entry name" value="AZUL"/>
    <property type="match status" value="1"/>
</dbReference>
<feature type="compositionally biased region" description="Basic and acidic residues" evidence="6">
    <location>
        <begin position="1"/>
        <end position="15"/>
    </location>
</feature>
<dbReference type="SUPFAM" id="SSF56204">
    <property type="entry name" value="Hect, E3 ligase catalytic domain"/>
    <property type="match status" value="1"/>
</dbReference>
<evidence type="ECO:0000256" key="2">
    <source>
        <dbReference type="ARBA" id="ARBA00012485"/>
    </source>
</evidence>
<dbReference type="Pfam" id="PF00632">
    <property type="entry name" value="HECT"/>
    <property type="match status" value="1"/>
</dbReference>
<evidence type="ECO:0000259" key="7">
    <source>
        <dbReference type="PROSITE" id="PS50237"/>
    </source>
</evidence>
<protein>
    <recommendedName>
        <fullName evidence="2">HECT-type E3 ubiquitin transferase</fullName>
        <ecNumber evidence="2">2.3.2.26</ecNumber>
    </recommendedName>
</protein>
<dbReference type="InterPro" id="IPR042556">
    <property type="entry name" value="AZUL_sf"/>
</dbReference>
<dbReference type="InterPro" id="IPR000569">
    <property type="entry name" value="HECT_dom"/>
</dbReference>
<evidence type="ECO:0000313" key="9">
    <source>
        <dbReference type="Proteomes" id="UP001479436"/>
    </source>
</evidence>
<evidence type="ECO:0000313" key="8">
    <source>
        <dbReference type="EMBL" id="KAK9768572.1"/>
    </source>
</evidence>
<evidence type="ECO:0000256" key="3">
    <source>
        <dbReference type="ARBA" id="ARBA00022679"/>
    </source>
</evidence>
<dbReference type="Gene3D" id="6.10.130.10">
    <property type="entry name" value="Ubiquitin-protein ligase E3A, N-terminal zinc-binding domain (AZUL)"/>
    <property type="match status" value="1"/>
</dbReference>
<comment type="caution">
    <text evidence="8">The sequence shown here is derived from an EMBL/GenBank/DDBJ whole genome shotgun (WGS) entry which is preliminary data.</text>
</comment>
<feature type="compositionally biased region" description="Polar residues" evidence="6">
    <location>
        <begin position="275"/>
        <end position="285"/>
    </location>
</feature>
<comment type="catalytic activity">
    <reaction evidence="1">
        <text>S-ubiquitinyl-[E2 ubiquitin-conjugating enzyme]-L-cysteine + [acceptor protein]-L-lysine = [E2 ubiquitin-conjugating enzyme]-L-cysteine + N(6)-ubiquitinyl-[acceptor protein]-L-lysine.</text>
        <dbReference type="EC" id="2.3.2.26"/>
    </reaction>
</comment>
<feature type="compositionally biased region" description="Polar residues" evidence="6">
    <location>
        <begin position="24"/>
        <end position="58"/>
    </location>
</feature>
<dbReference type="PROSITE" id="PS50237">
    <property type="entry name" value="HECT"/>
    <property type="match status" value="1"/>
</dbReference>
<feature type="compositionally biased region" description="Polar residues" evidence="6">
    <location>
        <begin position="297"/>
        <end position="306"/>
    </location>
</feature>
<dbReference type="InterPro" id="IPR044611">
    <property type="entry name" value="E3A/B/C-like"/>
</dbReference>
<evidence type="ECO:0000256" key="4">
    <source>
        <dbReference type="ARBA" id="ARBA00022786"/>
    </source>
</evidence>
<feature type="active site" description="Glycyl thioester intermediate" evidence="5">
    <location>
        <position position="1043"/>
    </location>
</feature>
<gene>
    <name evidence="8" type="ORF">K7432_000714</name>
</gene>
<feature type="compositionally biased region" description="Low complexity" evidence="6">
    <location>
        <begin position="150"/>
        <end position="164"/>
    </location>
</feature>
<keyword evidence="4 5" id="KW-0833">Ubl conjugation pathway</keyword>
<dbReference type="PANTHER" id="PTHR45700">
    <property type="entry name" value="UBIQUITIN-PROTEIN LIGASE E3C"/>
    <property type="match status" value="1"/>
</dbReference>
<organism evidence="8 9">
    <name type="scientific">Basidiobolus ranarum</name>
    <dbReference type="NCBI Taxonomy" id="34480"/>
    <lineage>
        <taxon>Eukaryota</taxon>
        <taxon>Fungi</taxon>
        <taxon>Fungi incertae sedis</taxon>
        <taxon>Zoopagomycota</taxon>
        <taxon>Entomophthoromycotina</taxon>
        <taxon>Basidiobolomycetes</taxon>
        <taxon>Basidiobolales</taxon>
        <taxon>Basidiobolaceae</taxon>
        <taxon>Basidiobolus</taxon>
    </lineage>
</organism>
<dbReference type="PANTHER" id="PTHR45700:SF8">
    <property type="entry name" value="HECT-TYPE E3 UBIQUITIN TRANSFERASE"/>
    <property type="match status" value="1"/>
</dbReference>
<dbReference type="InterPro" id="IPR035983">
    <property type="entry name" value="Hect_E3_ubiquitin_ligase"/>
</dbReference>
<evidence type="ECO:0000256" key="5">
    <source>
        <dbReference type="PROSITE-ProRule" id="PRU00104"/>
    </source>
</evidence>
<dbReference type="CDD" id="cd00078">
    <property type="entry name" value="HECTc"/>
    <property type="match status" value="1"/>
</dbReference>
<feature type="compositionally biased region" description="Low complexity" evidence="6">
    <location>
        <begin position="198"/>
        <end position="218"/>
    </location>
</feature>
<dbReference type="EC" id="2.3.2.26" evidence="2"/>
<accession>A0ABR2X475</accession>
<feature type="domain" description="HECT" evidence="7">
    <location>
        <begin position="746"/>
        <end position="1075"/>
    </location>
</feature>
<sequence>MSRLRRVDDVQHDLPMEDVEESRISSSPNLRRNDSRFTSIHTPESTQRTPSPSTNSGYSLPRLPQLDASFDTNMFQASHSYQPISTLRLNSTNANHEAVSPYSDMTRLPITTPPNELSGNRRSMEIDSSFPNTSGNRSLMPSHAQPEARYYYGSSSHSPQQYSSITPNRSDQVNLGQHSEGNSAGYQAQTYQRYYSNTSNISSPRTSESSSQPISRPTWNSNGSNSQNFDERSQPPPQWSGSDNCPPDQNSIIDARPGMRTLPNSQAIPVPAGSASLNRNHTSGHPGNGNLAEMVRQQASRSQRTAPTLPGTSRGPGSNSNKMDFETLVKRYFWQIMYGCSQERCTNRYCASNPAFAQRDPNEAAALSLSLAEEGDIYLCPDISELGGDLSMHDMKSKDQRSLGDSRKRVRDTFDEFNNTETNMKLDSDALSSMISECHSTKNYRPLYQTLYCVFGNLDNLSRSFQQANPELQKTYPVDLFAVKQAYEMVIQQCPKRARNAILSGTTVLFEKILAKVEVIKEQHLVIFLMVLMNPLLMDPVEHHDIMPKLCDALLSQSLPLQKRLCDYISAPLTTDHSHFFSLDADPKAPHPVTCEFFQHYVSVFQQFITMHLLLRPDESITPNKNEAVMKATKCLEVLYVLNEEKHFVSFTEFYNDAINEQIEIKEDFPRYKTKDGFSFCNYAFILNPATKSDILKVESMVQMRHELQDAFFRALFIGVNSPYLVLEIRRSHIIRDALFQLESKDAKDLKKQLRVQFVGEEGVDEGGVQKEFFQLVVSEMFDQKYGMFSFNEESRTCWFMSNPLVDEAQLEEYRLIGRLIGLAIYNSVILDVRFPFSLYKKLMGQKVGLADLKNLDPTLTHGLEQLLEFDGDVAAAFERTFQIENEYLDGRFTYDLKPGGEDIKLTEDNRKEFVDLYVDFILNKSVERQFNAFKEGFDNVCAGSAIQLFRPEEVEQLICGSSDLDFEALERVTQYDGGFSKDSAIIKNFWEIVHKFSEEQKKKLLFFATGSDRVPIGGLSKLQFVIAKNGGDSDRLPTSHTCFNVLLLCEYSSKKKLEEAMLTAIENSKGFGMI</sequence>
<dbReference type="InterPro" id="IPR032353">
    <property type="entry name" value="AZUL"/>
</dbReference>
<feature type="compositionally biased region" description="Polar residues" evidence="6">
    <location>
        <begin position="165"/>
        <end position="182"/>
    </location>
</feature>
<dbReference type="Gene3D" id="3.90.1750.10">
    <property type="entry name" value="Hect, E3 ligase catalytic domains"/>
    <property type="match status" value="1"/>
</dbReference>
<feature type="region of interest" description="Disordered" evidence="6">
    <location>
        <begin position="1"/>
        <end position="64"/>
    </location>
</feature>
<dbReference type="Proteomes" id="UP001479436">
    <property type="component" value="Unassembled WGS sequence"/>
</dbReference>
<dbReference type="EMBL" id="JASJQH010000013">
    <property type="protein sequence ID" value="KAK9768572.1"/>
    <property type="molecule type" value="Genomic_DNA"/>
</dbReference>
<evidence type="ECO:0000256" key="1">
    <source>
        <dbReference type="ARBA" id="ARBA00000885"/>
    </source>
</evidence>
<evidence type="ECO:0000256" key="6">
    <source>
        <dbReference type="SAM" id="MobiDB-lite"/>
    </source>
</evidence>
<reference evidence="8 9" key="1">
    <citation type="submission" date="2023-04" db="EMBL/GenBank/DDBJ databases">
        <title>Genome of Basidiobolus ranarum AG-B5.</title>
        <authorList>
            <person name="Stajich J.E."/>
            <person name="Carter-House D."/>
            <person name="Gryganskyi A."/>
        </authorList>
    </citation>
    <scope>NUCLEOTIDE SEQUENCE [LARGE SCALE GENOMIC DNA]</scope>
    <source>
        <strain evidence="8 9">AG-B5</strain>
    </source>
</reference>
<dbReference type="Gene3D" id="3.30.2160.10">
    <property type="entry name" value="Hect, E3 ligase catalytic domain"/>
    <property type="match status" value="1"/>
</dbReference>
<feature type="compositionally biased region" description="Polar residues" evidence="6">
    <location>
        <begin position="219"/>
        <end position="228"/>
    </location>
</feature>
<keyword evidence="9" id="KW-1185">Reference proteome</keyword>
<feature type="region of interest" description="Disordered" evidence="6">
    <location>
        <begin position="198"/>
        <end position="322"/>
    </location>
</feature>
<feature type="region of interest" description="Disordered" evidence="6">
    <location>
        <begin position="98"/>
        <end position="182"/>
    </location>
</feature>
<feature type="compositionally biased region" description="Polar residues" evidence="6">
    <location>
        <begin position="129"/>
        <end position="139"/>
    </location>
</feature>
<dbReference type="Gene3D" id="3.30.2410.10">
    <property type="entry name" value="Hect, E3 ligase catalytic domain"/>
    <property type="match status" value="1"/>
</dbReference>
<dbReference type="SMART" id="SM00119">
    <property type="entry name" value="HECTc"/>
    <property type="match status" value="1"/>
</dbReference>